<dbReference type="Pfam" id="PF08246">
    <property type="entry name" value="Inhibitor_I29"/>
    <property type="match status" value="1"/>
</dbReference>
<dbReference type="PANTHER" id="PTHR12411">
    <property type="entry name" value="CYSTEINE PROTEASE FAMILY C1-RELATED"/>
    <property type="match status" value="1"/>
</dbReference>
<comment type="subcellular location">
    <subcellularLocation>
        <location evidence="1">Vacuole</location>
    </subcellularLocation>
</comment>
<keyword evidence="9" id="KW-0865">Zymogen</keyword>
<keyword evidence="8" id="KW-0788">Thiol protease</keyword>
<dbReference type="Gene3D" id="3.90.70.10">
    <property type="entry name" value="Cysteine proteinases"/>
    <property type="match status" value="1"/>
</dbReference>
<evidence type="ECO:0000256" key="4">
    <source>
        <dbReference type="ARBA" id="ARBA00022670"/>
    </source>
</evidence>
<feature type="domain" description="Cathepsin propeptide inhibitor" evidence="15">
    <location>
        <begin position="29"/>
        <end position="89"/>
    </location>
</feature>
<feature type="domain" description="Peptidase C1A papain C-terminal" evidence="14">
    <location>
        <begin position="117"/>
        <end position="215"/>
    </location>
</feature>
<evidence type="ECO:0000256" key="9">
    <source>
        <dbReference type="ARBA" id="ARBA00023145"/>
    </source>
</evidence>
<dbReference type="AlphaFoldDB" id="A0A8C4SZH0"/>
<reference evidence="16" key="1">
    <citation type="submission" date="2025-08" db="UniProtKB">
        <authorList>
            <consortium name="Ensembl"/>
        </authorList>
    </citation>
    <scope>IDENTIFICATION</scope>
</reference>
<dbReference type="InterPro" id="IPR000169">
    <property type="entry name" value="Pept_cys_AS"/>
</dbReference>
<dbReference type="GO" id="GO:0008234">
    <property type="term" value="F:cysteine-type peptidase activity"/>
    <property type="evidence" value="ECO:0007669"/>
    <property type="project" value="UniProtKB-KW"/>
</dbReference>
<accession>A0A8C4SZH0</accession>
<dbReference type="GO" id="GO:0004869">
    <property type="term" value="F:cysteine-type endopeptidase inhibitor activity"/>
    <property type="evidence" value="ECO:0007669"/>
    <property type="project" value="UniProtKB-KW"/>
</dbReference>
<organism evidence="16 17">
    <name type="scientific">Erpetoichthys calabaricus</name>
    <name type="common">Rope fish</name>
    <name type="synonym">Calamoichthys calabaricus</name>
    <dbReference type="NCBI Taxonomy" id="27687"/>
    <lineage>
        <taxon>Eukaryota</taxon>
        <taxon>Metazoa</taxon>
        <taxon>Chordata</taxon>
        <taxon>Craniata</taxon>
        <taxon>Vertebrata</taxon>
        <taxon>Euteleostomi</taxon>
        <taxon>Actinopterygii</taxon>
        <taxon>Polypteriformes</taxon>
        <taxon>Polypteridae</taxon>
        <taxon>Erpetoichthys</taxon>
    </lineage>
</organism>
<evidence type="ECO:0000256" key="12">
    <source>
        <dbReference type="ARBA" id="ARBA00074892"/>
    </source>
</evidence>
<feature type="chain" id="PRO_5034444005" description="Cystein proteinase inhibitor protein salarin" evidence="13">
    <location>
        <begin position="18"/>
        <end position="216"/>
    </location>
</feature>
<dbReference type="CDD" id="cd02248">
    <property type="entry name" value="Peptidase_C1A"/>
    <property type="match status" value="1"/>
</dbReference>
<feature type="signal peptide" evidence="13">
    <location>
        <begin position="1"/>
        <end position="17"/>
    </location>
</feature>
<dbReference type="GeneTree" id="ENSGT00940000155176"/>
<keyword evidence="6" id="KW-0789">Thiol protease inhibitor</keyword>
<dbReference type="PROSITE" id="PS00139">
    <property type="entry name" value="THIOL_PROTEASE_CYS"/>
    <property type="match status" value="1"/>
</dbReference>
<dbReference type="SMART" id="SM00848">
    <property type="entry name" value="Inhibitor_I29"/>
    <property type="match status" value="1"/>
</dbReference>
<keyword evidence="7" id="KW-0378">Hydrolase</keyword>
<comment type="similarity">
    <text evidence="2">Belongs to the peptidase C1 family.</text>
</comment>
<evidence type="ECO:0000256" key="3">
    <source>
        <dbReference type="ARBA" id="ARBA00022554"/>
    </source>
</evidence>
<protein>
    <recommendedName>
        <fullName evidence="12">Cystein proteinase inhibitor protein salarin</fullName>
    </recommendedName>
</protein>
<keyword evidence="10" id="KW-1015">Disulfide bond</keyword>
<dbReference type="SMART" id="SM00645">
    <property type="entry name" value="Pept_C1"/>
    <property type="match status" value="1"/>
</dbReference>
<dbReference type="FunFam" id="1.10.287.2250:FF:000003">
    <property type="entry name" value="Cathepsin L"/>
    <property type="match status" value="1"/>
</dbReference>
<dbReference type="InterPro" id="IPR000668">
    <property type="entry name" value="Peptidase_C1A_C"/>
</dbReference>
<comment type="function">
    <text evidence="11">Inhibits papain and ficin (cysteine proteinases) but not trypsin (a serine proteinase).</text>
</comment>
<keyword evidence="17" id="KW-1185">Reference proteome</keyword>
<evidence type="ECO:0000256" key="7">
    <source>
        <dbReference type="ARBA" id="ARBA00022801"/>
    </source>
</evidence>
<evidence type="ECO:0000259" key="14">
    <source>
        <dbReference type="SMART" id="SM00645"/>
    </source>
</evidence>
<reference evidence="16" key="2">
    <citation type="submission" date="2025-09" db="UniProtKB">
        <authorList>
            <consortium name="Ensembl"/>
        </authorList>
    </citation>
    <scope>IDENTIFICATION</scope>
</reference>
<evidence type="ECO:0000256" key="13">
    <source>
        <dbReference type="SAM" id="SignalP"/>
    </source>
</evidence>
<keyword evidence="4" id="KW-0645">Protease</keyword>
<dbReference type="GO" id="GO:0005773">
    <property type="term" value="C:vacuole"/>
    <property type="evidence" value="ECO:0007669"/>
    <property type="project" value="UniProtKB-SubCell"/>
</dbReference>
<evidence type="ECO:0000313" key="16">
    <source>
        <dbReference type="Ensembl" id="ENSECRP00000024976.1"/>
    </source>
</evidence>
<evidence type="ECO:0000256" key="6">
    <source>
        <dbReference type="ARBA" id="ARBA00022704"/>
    </source>
</evidence>
<evidence type="ECO:0000256" key="10">
    <source>
        <dbReference type="ARBA" id="ARBA00023157"/>
    </source>
</evidence>
<dbReference type="Proteomes" id="UP000694620">
    <property type="component" value="Unassembled WGS sequence"/>
</dbReference>
<dbReference type="GO" id="GO:0006508">
    <property type="term" value="P:proteolysis"/>
    <property type="evidence" value="ECO:0007669"/>
    <property type="project" value="UniProtKB-KW"/>
</dbReference>
<evidence type="ECO:0000259" key="15">
    <source>
        <dbReference type="SMART" id="SM00848"/>
    </source>
</evidence>
<dbReference type="FunFam" id="3.90.70.10:FF:000332">
    <property type="entry name" value="Cathepsin L1"/>
    <property type="match status" value="1"/>
</dbReference>
<keyword evidence="13" id="KW-0732">Signal</keyword>
<dbReference type="InterPro" id="IPR013128">
    <property type="entry name" value="Peptidase_C1A"/>
</dbReference>
<dbReference type="InterPro" id="IPR039417">
    <property type="entry name" value="Peptidase_C1A_papain-like"/>
</dbReference>
<evidence type="ECO:0000256" key="5">
    <source>
        <dbReference type="ARBA" id="ARBA00022690"/>
    </source>
</evidence>
<evidence type="ECO:0000256" key="2">
    <source>
        <dbReference type="ARBA" id="ARBA00008455"/>
    </source>
</evidence>
<proteinExistence type="inferred from homology"/>
<name>A0A8C4SZH0_ERPCA</name>
<keyword evidence="3" id="KW-0926">Vacuole</keyword>
<dbReference type="Ensembl" id="ENSECRT00000025515.1">
    <property type="protein sequence ID" value="ENSECRP00000024976.1"/>
    <property type="gene ID" value="ENSECRG00000016917.1"/>
</dbReference>
<evidence type="ECO:0000313" key="17">
    <source>
        <dbReference type="Proteomes" id="UP000694620"/>
    </source>
</evidence>
<dbReference type="SUPFAM" id="SSF54001">
    <property type="entry name" value="Cysteine proteinases"/>
    <property type="match status" value="1"/>
</dbReference>
<dbReference type="InterPro" id="IPR013201">
    <property type="entry name" value="Prot_inhib_I29"/>
</dbReference>
<dbReference type="Gene3D" id="1.10.287.2250">
    <property type="match status" value="1"/>
</dbReference>
<evidence type="ECO:0000256" key="8">
    <source>
        <dbReference type="ARBA" id="ARBA00022807"/>
    </source>
</evidence>
<dbReference type="InterPro" id="IPR038765">
    <property type="entry name" value="Papain-like_cys_pep_sf"/>
</dbReference>
<keyword evidence="5" id="KW-0646">Protease inhibitor</keyword>
<evidence type="ECO:0000256" key="11">
    <source>
        <dbReference type="ARBA" id="ARBA00053917"/>
    </source>
</evidence>
<sequence>MMHSVLLFTLLFTAVTASLVKDSSLDLHWELWKKTHQKHYFGEDEELQRRLTWEKNLKLITLHNLEFSMGMHTYDLGMNHLGDMTPEEVTAKLTGFQLPADYKVSNSKYVHSSKVNVPDNIDWRDKGCVTEVKYQGSCGACWAFSAVGALEGQLKLKTGKLVSLSAQNLVDCSSKYGNHGCNGGFMTQAFQYVINNQGIDSDESYPYKAVVRFNIF</sequence>
<evidence type="ECO:0000256" key="1">
    <source>
        <dbReference type="ARBA" id="ARBA00004116"/>
    </source>
</evidence>
<dbReference type="Pfam" id="PF00112">
    <property type="entry name" value="Peptidase_C1"/>
    <property type="match status" value="1"/>
</dbReference>